<evidence type="ECO:0000256" key="1">
    <source>
        <dbReference type="SAM" id="MobiDB-lite"/>
    </source>
</evidence>
<feature type="region of interest" description="Disordered" evidence="1">
    <location>
        <begin position="228"/>
        <end position="247"/>
    </location>
</feature>
<dbReference type="OrthoDB" id="8538324at2"/>
<evidence type="ECO:0000313" key="4">
    <source>
        <dbReference type="Proteomes" id="UP000319502"/>
    </source>
</evidence>
<dbReference type="Proteomes" id="UP000319502">
    <property type="component" value="Unassembled WGS sequence"/>
</dbReference>
<dbReference type="EMBL" id="VMNK01000015">
    <property type="protein sequence ID" value="TVO53234.1"/>
    <property type="molecule type" value="Genomic_DNA"/>
</dbReference>
<reference evidence="3 4" key="1">
    <citation type="submission" date="2019-07" db="EMBL/GenBank/DDBJ databases">
        <title>The pathways for chlorine oxyanion respiration interact through the shared metabolite chlorate.</title>
        <authorList>
            <person name="Barnum T.P."/>
            <person name="Cheng Y."/>
            <person name="Hill K.A."/>
            <person name="Lucas L.N."/>
            <person name="Carlson H.K."/>
            <person name="Coates J.D."/>
        </authorList>
    </citation>
    <scope>NUCLEOTIDE SEQUENCE [LARGE SCALE GENOMIC DNA]</scope>
    <source>
        <strain evidence="3 4">SFB-3</strain>
    </source>
</reference>
<accession>A0A557QK02</accession>
<sequence length="672" mass="65526">MHRKKFGSVRRSLPAISLFVASFGISPLPTYAVTMDVLGVDGSDGVNGSGGTNGGSATATLPLNNDNTSSAKATGGQGGWAGDKYLGVGVINGQPSVLGSGGDGGSATADGNSTVLSGSASVLGQATGGAGGVAAGVGYDGGEGGDASAKARGMSGGNGSYYGVAARAVGGSGGSSYFGDGGNGGSAVGASSGHFVGFGNASLINEVVGGAGGTASYGSGRGGDGGVASIGSTYGQQGSGHLSVRTDAIGGNGGSGYSGASGGNGADTSIVDGARGSSNNSLSLSQFAKGGDGGYSENAFAGNGGDALSRLVQTFWPYSERSVSGVVTASGGRGGTTSTGAAGNSGNATAYISIGTDHFGSTARATARAISPSTPWVVGGKANADASASSRGVGFAEASAYAAGNGGHANASSMTNHSFEVGSGTARRYIHPVIKAGASAQVGENTANASDVAQQVNSVAMTGFSGGASKVLPNLSGGSNGIEAFSYADGLLASGQFDSLVNGHNAIKASFVAGAERRMIGTGVIGANYSEFATGQRTYTGSAQYSYTFDQATDVLLGLMDFSGYDALNPMALDFSIANAGQTMFSRSFITLSDARGFFVNNAINLGSFVGQVDLAINFSLTADVSQGAAFSYLLAAGSATIAPVPEPSQFAMLLAGLAVVSLTVHRRVRRP</sequence>
<gene>
    <name evidence="3" type="ORF">FHP91_15695</name>
</gene>
<evidence type="ECO:0000313" key="3">
    <source>
        <dbReference type="EMBL" id="TVO53234.1"/>
    </source>
</evidence>
<keyword evidence="4" id="KW-1185">Reference proteome</keyword>
<name>A0A557QK02_9RHOO</name>
<keyword evidence="2" id="KW-0732">Signal</keyword>
<comment type="caution">
    <text evidence="3">The sequence shown here is derived from an EMBL/GenBank/DDBJ whole genome shotgun (WGS) entry which is preliminary data.</text>
</comment>
<dbReference type="RefSeq" id="WP_144310475.1">
    <property type="nucleotide sequence ID" value="NZ_VMNK01000015.1"/>
</dbReference>
<dbReference type="NCBIfam" id="TIGR02595">
    <property type="entry name" value="PEP_CTERM"/>
    <property type="match status" value="1"/>
</dbReference>
<organism evidence="3 4">
    <name type="scientific">Denitromonas halophila</name>
    <dbReference type="NCBI Taxonomy" id="1629404"/>
    <lineage>
        <taxon>Bacteria</taxon>
        <taxon>Pseudomonadati</taxon>
        <taxon>Pseudomonadota</taxon>
        <taxon>Betaproteobacteria</taxon>
        <taxon>Rhodocyclales</taxon>
        <taxon>Zoogloeaceae</taxon>
        <taxon>Denitromonas</taxon>
    </lineage>
</organism>
<evidence type="ECO:0000256" key="2">
    <source>
        <dbReference type="SAM" id="SignalP"/>
    </source>
</evidence>
<dbReference type="InterPro" id="IPR013424">
    <property type="entry name" value="Ice-binding_C"/>
</dbReference>
<protein>
    <submittedName>
        <fullName evidence="3">PEP-CTERM sorting domain-containing protein</fullName>
    </submittedName>
</protein>
<feature type="chain" id="PRO_5022236789" evidence="2">
    <location>
        <begin position="33"/>
        <end position="672"/>
    </location>
</feature>
<proteinExistence type="predicted"/>
<feature type="signal peptide" evidence="2">
    <location>
        <begin position="1"/>
        <end position="32"/>
    </location>
</feature>
<dbReference type="AlphaFoldDB" id="A0A557QK02"/>